<sequence>MTENQNNPTVNSTQEDFTIKSSSELKEMDELTSTMLTHLSTILPTYKQLIESCEAYSKAQTTLASCAIGIANQLKGMSVTMDGCTLINTALQSVAGMLETQANTLTQSNKIFVDNTIRIYRGEVSEMPKKIKDTKETVKNDRKKNEDAKEKATKRAKNLKKGDNLKTLMENINEAEKTVQKGIVKGLTETTNLMCEMYCQLITGMFVFLEDEQNSSSLNAMFLEKNTPKIKKLSKTQNVWPRRVKDLIMNKKQILINTKWMSDDLKQILKDAGVKRRDLADPDTVQMLFGIITAQVEAGNIPPEILGELQRKDNTPEVHEISLGTSDLVAPPLPPSSRGLGTRPAQSAPQRPSGSAPRPTPPRRKESGVGAPPPPPPPRGGASPRGAPPPPPPLAMETQSDLPPPPPLAMETQSDLPPPPPPPRGSHGVPAPPVAPAAPSLLDQIQKGTQLKKVDTNAPRPSMANLNKTQKVDLTSLLASAMQKRREDIADDDGDDDFEDDSDEWDD</sequence>
<accession>A0ABQ0DTN8</accession>
<dbReference type="PANTHER" id="PTHR13361">
    <property type="entry name" value="WW DOMAIN-BINDING PROTEIN 11"/>
    <property type="match status" value="1"/>
</dbReference>
<comment type="caution">
    <text evidence="3">The sequence shown here is derived from an EMBL/GenBank/DDBJ whole genome shotgun (WGS) entry which is preliminary data.</text>
</comment>
<dbReference type="Gene3D" id="6.10.280.150">
    <property type="match status" value="1"/>
</dbReference>
<dbReference type="Gene3D" id="1.20.1270.60">
    <property type="entry name" value="Arfaptin homology (AH) domain/BAR domain"/>
    <property type="match status" value="1"/>
</dbReference>
<proteinExistence type="predicted"/>
<dbReference type="PANTHER" id="PTHR13361:SF1">
    <property type="entry name" value="WW DOMAIN-BINDING PROTEIN 11"/>
    <property type="match status" value="1"/>
</dbReference>
<feature type="region of interest" description="Disordered" evidence="1">
    <location>
        <begin position="135"/>
        <end position="156"/>
    </location>
</feature>
<keyword evidence="4" id="KW-1185">Reference proteome</keyword>
<dbReference type="SUPFAM" id="SSF103657">
    <property type="entry name" value="BAR/IMD domain-like"/>
    <property type="match status" value="1"/>
</dbReference>
<dbReference type="EMBL" id="BAAFRS010000278">
    <property type="protein sequence ID" value="GAB1226208.1"/>
    <property type="molecule type" value="Genomic_DNA"/>
</dbReference>
<name>A0ABQ0DTN8_9EUKA</name>
<reference evidence="3 4" key="1">
    <citation type="journal article" date="2019" name="PLoS Negl. Trop. Dis.">
        <title>Whole genome sequencing of Entamoeba nuttalli reveals mammalian host-related molecular signatures and a novel octapeptide-repeat surface protein.</title>
        <authorList>
            <person name="Tanaka M."/>
            <person name="Makiuchi T."/>
            <person name="Komiyama T."/>
            <person name="Shiina T."/>
            <person name="Osaki K."/>
            <person name="Tachibana H."/>
        </authorList>
    </citation>
    <scope>NUCLEOTIDE SEQUENCE [LARGE SCALE GENOMIC DNA]</scope>
    <source>
        <strain evidence="3 4">P19-061405</strain>
    </source>
</reference>
<evidence type="ECO:0000256" key="1">
    <source>
        <dbReference type="SAM" id="MobiDB-lite"/>
    </source>
</evidence>
<dbReference type="Proteomes" id="UP001628156">
    <property type="component" value="Unassembled WGS sequence"/>
</dbReference>
<organism evidence="3 4">
    <name type="scientific">Entamoeba nuttalli</name>
    <dbReference type="NCBI Taxonomy" id="412467"/>
    <lineage>
        <taxon>Eukaryota</taxon>
        <taxon>Amoebozoa</taxon>
        <taxon>Evosea</taxon>
        <taxon>Archamoebae</taxon>
        <taxon>Mastigamoebida</taxon>
        <taxon>Entamoebidae</taxon>
        <taxon>Entamoeba</taxon>
    </lineage>
</organism>
<evidence type="ECO:0000259" key="2">
    <source>
        <dbReference type="PROSITE" id="PS51082"/>
    </source>
</evidence>
<feature type="domain" description="WH2" evidence="2">
    <location>
        <begin position="437"/>
        <end position="454"/>
    </location>
</feature>
<feature type="compositionally biased region" description="Polar residues" evidence="1">
    <location>
        <begin position="344"/>
        <end position="353"/>
    </location>
</feature>
<feature type="compositionally biased region" description="Acidic residues" evidence="1">
    <location>
        <begin position="489"/>
        <end position="507"/>
    </location>
</feature>
<dbReference type="InterPro" id="IPR003124">
    <property type="entry name" value="WH2_dom"/>
</dbReference>
<feature type="region of interest" description="Disordered" evidence="1">
    <location>
        <begin position="485"/>
        <end position="507"/>
    </location>
</feature>
<protein>
    <recommendedName>
        <fullName evidence="2">WH2 domain-containing protein</fullName>
    </recommendedName>
</protein>
<feature type="compositionally biased region" description="Pro residues" evidence="1">
    <location>
        <begin position="416"/>
        <end position="436"/>
    </location>
</feature>
<gene>
    <name evidence="3" type="ORF">ENUP19_0278G0043</name>
</gene>
<evidence type="ECO:0000313" key="4">
    <source>
        <dbReference type="Proteomes" id="UP001628156"/>
    </source>
</evidence>
<dbReference type="PROSITE" id="PS51082">
    <property type="entry name" value="WH2"/>
    <property type="match status" value="1"/>
</dbReference>
<feature type="compositionally biased region" description="Basic and acidic residues" evidence="1">
    <location>
        <begin position="135"/>
        <end position="153"/>
    </location>
</feature>
<feature type="region of interest" description="Disordered" evidence="1">
    <location>
        <begin position="322"/>
        <end position="471"/>
    </location>
</feature>
<dbReference type="Pfam" id="PF02205">
    <property type="entry name" value="WH2"/>
    <property type="match status" value="1"/>
</dbReference>
<dbReference type="InterPro" id="IPR027267">
    <property type="entry name" value="AH/BAR_dom_sf"/>
</dbReference>
<evidence type="ECO:0000313" key="3">
    <source>
        <dbReference type="EMBL" id="GAB1226208.1"/>
    </source>
</evidence>